<protein>
    <submittedName>
        <fullName evidence="2">Uncharacterized protein</fullName>
    </submittedName>
</protein>
<reference evidence="2" key="1">
    <citation type="journal article" date="2022" name="bioRxiv">
        <title>Sequencing and chromosome-scale assembly of the giantPleurodeles waltlgenome.</title>
        <authorList>
            <person name="Brown T."/>
            <person name="Elewa A."/>
            <person name="Iarovenko S."/>
            <person name="Subramanian E."/>
            <person name="Araus A.J."/>
            <person name="Petzold A."/>
            <person name="Susuki M."/>
            <person name="Suzuki K.-i.T."/>
            <person name="Hayashi T."/>
            <person name="Toyoda A."/>
            <person name="Oliveira C."/>
            <person name="Osipova E."/>
            <person name="Leigh N.D."/>
            <person name="Simon A."/>
            <person name="Yun M.H."/>
        </authorList>
    </citation>
    <scope>NUCLEOTIDE SEQUENCE</scope>
    <source>
        <strain evidence="2">20211129_DDA</strain>
        <tissue evidence="2">Liver</tissue>
    </source>
</reference>
<dbReference type="AlphaFoldDB" id="A0AAV7T0G4"/>
<comment type="caution">
    <text evidence="2">The sequence shown here is derived from an EMBL/GenBank/DDBJ whole genome shotgun (WGS) entry which is preliminary data.</text>
</comment>
<evidence type="ECO:0000313" key="2">
    <source>
        <dbReference type="EMBL" id="KAJ1169614.1"/>
    </source>
</evidence>
<proteinExistence type="predicted"/>
<keyword evidence="3" id="KW-1185">Reference proteome</keyword>
<feature type="region of interest" description="Disordered" evidence="1">
    <location>
        <begin position="155"/>
        <end position="178"/>
    </location>
</feature>
<evidence type="ECO:0000313" key="3">
    <source>
        <dbReference type="Proteomes" id="UP001066276"/>
    </source>
</evidence>
<dbReference type="EMBL" id="JANPWB010000007">
    <property type="protein sequence ID" value="KAJ1169614.1"/>
    <property type="molecule type" value="Genomic_DNA"/>
</dbReference>
<evidence type="ECO:0000256" key="1">
    <source>
        <dbReference type="SAM" id="MobiDB-lite"/>
    </source>
</evidence>
<name>A0AAV7T0G4_PLEWA</name>
<accession>A0AAV7T0G4</accession>
<gene>
    <name evidence="2" type="ORF">NDU88_001505</name>
</gene>
<sequence length="178" mass="19279">MLRSEWCNSHVTSHGQAPSKCPGEILNGLGAARNYWNKFDTEEIRKSRQASDAARTCRGPIFIPVGLSEALEYPLGLPGPAPNAPPCLWPFRGRVLSRHRCRPVRLRVICVCPVTATIRSPHDREGLPGTSMGEGAAPADGIWSEKAGVPHCMGSKVGASKEGKRKNSARRVNLIHPA</sequence>
<dbReference type="Proteomes" id="UP001066276">
    <property type="component" value="Chromosome 4_1"/>
</dbReference>
<organism evidence="2 3">
    <name type="scientific">Pleurodeles waltl</name>
    <name type="common">Iberian ribbed newt</name>
    <dbReference type="NCBI Taxonomy" id="8319"/>
    <lineage>
        <taxon>Eukaryota</taxon>
        <taxon>Metazoa</taxon>
        <taxon>Chordata</taxon>
        <taxon>Craniata</taxon>
        <taxon>Vertebrata</taxon>
        <taxon>Euteleostomi</taxon>
        <taxon>Amphibia</taxon>
        <taxon>Batrachia</taxon>
        <taxon>Caudata</taxon>
        <taxon>Salamandroidea</taxon>
        <taxon>Salamandridae</taxon>
        <taxon>Pleurodelinae</taxon>
        <taxon>Pleurodeles</taxon>
    </lineage>
</organism>